<dbReference type="InterPro" id="IPR001711">
    <property type="entry name" value="PLipase_C_Pinositol-sp_Y"/>
</dbReference>
<proteinExistence type="inferred from homology"/>
<dbReference type="GO" id="GO:0046930">
    <property type="term" value="C:pore complex"/>
    <property type="evidence" value="ECO:0007669"/>
    <property type="project" value="UniProtKB-KW"/>
</dbReference>
<dbReference type="Proteomes" id="UP000095283">
    <property type="component" value="Unplaced"/>
</dbReference>
<comment type="subcellular location">
    <subcellularLocation>
        <location evidence="1">Mitochondrion outer membrane</location>
    </subcellularLocation>
</comment>
<keyword evidence="5" id="KW-0406">Ion transport</keyword>
<evidence type="ECO:0000313" key="8">
    <source>
        <dbReference type="WBParaSite" id="Hba_06616"/>
    </source>
</evidence>
<dbReference type="Pfam" id="PF01459">
    <property type="entry name" value="Porin_3"/>
    <property type="match status" value="1"/>
</dbReference>
<dbReference type="GO" id="GO:0004435">
    <property type="term" value="F:phosphatidylinositol-4,5-bisphosphate phospholipase C activity"/>
    <property type="evidence" value="ECO:0007669"/>
    <property type="project" value="InterPro"/>
</dbReference>
<evidence type="ECO:0000256" key="3">
    <source>
        <dbReference type="ARBA" id="ARBA00022452"/>
    </source>
</evidence>
<dbReference type="GO" id="GO:0005741">
    <property type="term" value="C:mitochondrial outer membrane"/>
    <property type="evidence" value="ECO:0007669"/>
    <property type="project" value="UniProtKB-SubCell"/>
</dbReference>
<evidence type="ECO:0000256" key="5">
    <source>
        <dbReference type="ARBA" id="ARBA00023114"/>
    </source>
</evidence>
<keyword evidence="3" id="KW-0472">Membrane</keyword>
<reference evidence="8" key="1">
    <citation type="submission" date="2016-11" db="UniProtKB">
        <authorList>
            <consortium name="WormBaseParasite"/>
        </authorList>
    </citation>
    <scope>IDENTIFICATION</scope>
</reference>
<dbReference type="InterPro" id="IPR027246">
    <property type="entry name" value="Porin_Euk/Tom40"/>
</dbReference>
<dbReference type="GO" id="GO:0008308">
    <property type="term" value="F:voltage-gated monoatomic anion channel activity"/>
    <property type="evidence" value="ECO:0007669"/>
    <property type="project" value="InterPro"/>
</dbReference>
<sequence length="147" mass="16257">MHPMHSWLCGIQSVAMNMQTAGEGLIQYGIKISRKTFTAQRWQYYVSASRISTQRLQMILLGNFQFQLIVFGQIMVGGNGADFCLATKYSPNSDVIIRAKLNNNSQVALAVTHSLSPALKLTLSTLCNLTTNESHKFGLGLEFNPSN</sequence>
<keyword evidence="5" id="KW-0626">Porin</keyword>
<keyword evidence="3" id="KW-1134">Transmembrane beta strand</keyword>
<dbReference type="PROSITE" id="PS50008">
    <property type="entry name" value="PIPLC_Y_DOMAIN"/>
    <property type="match status" value="1"/>
</dbReference>
<dbReference type="PANTHER" id="PTHR11743">
    <property type="entry name" value="VOLTAGE-DEPENDENT ANION-SELECTIVE CHANNEL"/>
    <property type="match status" value="1"/>
</dbReference>
<dbReference type="AlphaFoldDB" id="A0A1I7WN97"/>
<keyword evidence="3" id="KW-0812">Transmembrane</keyword>
<dbReference type="InterPro" id="IPR001925">
    <property type="entry name" value="Porin_Euk"/>
</dbReference>
<keyword evidence="5" id="KW-0813">Transport</keyword>
<name>A0A1I7WN97_HETBA</name>
<protein>
    <submittedName>
        <fullName evidence="8">PI-PLC Y-box domain-containing protein</fullName>
    </submittedName>
</protein>
<dbReference type="GO" id="GO:0035556">
    <property type="term" value="P:intracellular signal transduction"/>
    <property type="evidence" value="ECO:0007669"/>
    <property type="project" value="InterPro"/>
</dbReference>
<keyword evidence="7" id="KW-1185">Reference proteome</keyword>
<evidence type="ECO:0000256" key="2">
    <source>
        <dbReference type="ARBA" id="ARBA00007780"/>
    </source>
</evidence>
<dbReference type="GO" id="GO:0015288">
    <property type="term" value="F:porin activity"/>
    <property type="evidence" value="ECO:0007669"/>
    <property type="project" value="UniProtKB-KW"/>
</dbReference>
<evidence type="ECO:0000259" key="6">
    <source>
        <dbReference type="PROSITE" id="PS50008"/>
    </source>
</evidence>
<keyword evidence="4" id="KW-1000">Mitochondrion outer membrane</keyword>
<evidence type="ECO:0000256" key="1">
    <source>
        <dbReference type="ARBA" id="ARBA00004294"/>
    </source>
</evidence>
<dbReference type="Gene3D" id="2.40.160.10">
    <property type="entry name" value="Porin"/>
    <property type="match status" value="1"/>
</dbReference>
<organism evidence="7 8">
    <name type="scientific">Heterorhabditis bacteriophora</name>
    <name type="common">Entomopathogenic nematode worm</name>
    <dbReference type="NCBI Taxonomy" id="37862"/>
    <lineage>
        <taxon>Eukaryota</taxon>
        <taxon>Metazoa</taxon>
        <taxon>Ecdysozoa</taxon>
        <taxon>Nematoda</taxon>
        <taxon>Chromadorea</taxon>
        <taxon>Rhabditida</taxon>
        <taxon>Rhabditina</taxon>
        <taxon>Rhabditomorpha</taxon>
        <taxon>Strongyloidea</taxon>
        <taxon>Heterorhabditidae</taxon>
        <taxon>Heterorhabditis</taxon>
    </lineage>
</organism>
<accession>A0A1I7WN97</accession>
<dbReference type="PANTHER" id="PTHR11743:SF70">
    <property type="entry name" value="GH26960P-RELATED"/>
    <property type="match status" value="1"/>
</dbReference>
<dbReference type="GO" id="GO:0006629">
    <property type="term" value="P:lipid metabolic process"/>
    <property type="evidence" value="ECO:0007669"/>
    <property type="project" value="InterPro"/>
</dbReference>
<dbReference type="InterPro" id="IPR023614">
    <property type="entry name" value="Porin_dom_sf"/>
</dbReference>
<keyword evidence="4" id="KW-0496">Mitochondrion</keyword>
<evidence type="ECO:0000256" key="4">
    <source>
        <dbReference type="ARBA" id="ARBA00022787"/>
    </source>
</evidence>
<comment type="similarity">
    <text evidence="2">Belongs to the eukaryotic mitochondrial porin family.</text>
</comment>
<dbReference type="WBParaSite" id="Hba_06616">
    <property type="protein sequence ID" value="Hba_06616"/>
    <property type="gene ID" value="Hba_06616"/>
</dbReference>
<evidence type="ECO:0000313" key="7">
    <source>
        <dbReference type="Proteomes" id="UP000095283"/>
    </source>
</evidence>
<feature type="domain" description="PI-PLC Y-box" evidence="6">
    <location>
        <begin position="3"/>
        <end position="25"/>
    </location>
</feature>